<reference evidence="1" key="1">
    <citation type="submission" date="2021-03" db="EMBL/GenBank/DDBJ databases">
        <title>Genomic Encyclopedia of Type Strains, Phase IV (KMG-IV): sequencing the most valuable type-strain genomes for metagenomic binning, comparative biology and taxonomic classification.</title>
        <authorList>
            <person name="Goeker M."/>
        </authorList>
    </citation>
    <scope>NUCLEOTIDE SEQUENCE</scope>
    <source>
        <strain evidence="1">DSM 26232</strain>
    </source>
</reference>
<accession>A0A8T4GSN9</accession>
<dbReference type="Proteomes" id="UP000823736">
    <property type="component" value="Unassembled WGS sequence"/>
</dbReference>
<organism evidence="1 2">
    <name type="scientific">Halolamina salifodinae</name>
    <dbReference type="NCBI Taxonomy" id="1202767"/>
    <lineage>
        <taxon>Archaea</taxon>
        <taxon>Methanobacteriati</taxon>
        <taxon>Methanobacteriota</taxon>
        <taxon>Stenosarchaea group</taxon>
        <taxon>Halobacteria</taxon>
        <taxon>Halobacteriales</taxon>
        <taxon>Haloferacaceae</taxon>
    </lineage>
</organism>
<gene>
    <name evidence="1" type="ORF">J2753_000584</name>
</gene>
<comment type="caution">
    <text evidence="1">The sequence shown here is derived from an EMBL/GenBank/DDBJ whole genome shotgun (WGS) entry which is preliminary data.</text>
</comment>
<evidence type="ECO:0000313" key="2">
    <source>
        <dbReference type="Proteomes" id="UP000823736"/>
    </source>
</evidence>
<dbReference type="AlphaFoldDB" id="A0A8T4GSN9"/>
<evidence type="ECO:0000313" key="1">
    <source>
        <dbReference type="EMBL" id="MBP1986111.1"/>
    </source>
</evidence>
<dbReference type="RefSeq" id="WP_209490282.1">
    <property type="nucleotide sequence ID" value="NZ_JAGGLC010000001.1"/>
</dbReference>
<proteinExistence type="predicted"/>
<name>A0A8T4GSN9_9EURY</name>
<keyword evidence="2" id="KW-1185">Reference proteome</keyword>
<sequence length="185" mass="18755">MQGKHIAIAAAVLVVVVGGIAGALVTGFGPAPGGDGGGLGGDSTATATPYENTVVVDSTGTESGGGGDGTATASQPDPFAFVIENISECGDTCRVVDASIVNQQDSAATGVTVRSEIYTGGDKIWEGSSDVGTLESGESYSDTKRVDLSYGEAYKVQQNDGKILIKTYVVTDGATYVFKDERDVS</sequence>
<dbReference type="OrthoDB" id="205469at2157"/>
<dbReference type="EMBL" id="JAGGLC010000001">
    <property type="protein sequence ID" value="MBP1986111.1"/>
    <property type="molecule type" value="Genomic_DNA"/>
</dbReference>
<protein>
    <submittedName>
        <fullName evidence="1">Uncharacterized protein</fullName>
    </submittedName>
</protein>